<keyword evidence="3" id="KW-1185">Reference proteome</keyword>
<feature type="transmembrane region" description="Helical" evidence="1">
    <location>
        <begin position="91"/>
        <end position="112"/>
    </location>
</feature>
<keyword evidence="1" id="KW-0812">Transmembrane</keyword>
<keyword evidence="1" id="KW-1133">Transmembrane helix</keyword>
<name>A0A4S3KJ41_9GAMM</name>
<evidence type="ECO:0000313" key="2">
    <source>
        <dbReference type="EMBL" id="THD08795.1"/>
    </source>
</evidence>
<proteinExistence type="predicted"/>
<feature type="transmembrane region" description="Helical" evidence="1">
    <location>
        <begin position="68"/>
        <end position="85"/>
    </location>
</feature>
<comment type="caution">
    <text evidence="2">The sequence shown here is derived from an EMBL/GenBank/DDBJ whole genome shotgun (WGS) entry which is preliminary data.</text>
</comment>
<gene>
    <name evidence="2" type="ORF">B1806_12680</name>
</gene>
<accession>A0A4S3KJ41</accession>
<dbReference type="AlphaFoldDB" id="A0A4S3KJ41"/>
<dbReference type="EMBL" id="MWQO01000045">
    <property type="protein sequence ID" value="THD08795.1"/>
    <property type="molecule type" value="Genomic_DNA"/>
</dbReference>
<evidence type="ECO:0000313" key="3">
    <source>
        <dbReference type="Proteomes" id="UP000307749"/>
    </source>
</evidence>
<sequence>MSARPASASAAHLAIGLFTGVVISAWAGFFLGIGMIGWLPWWHGPLFLAGMLLLLGMAWCWRRRLLPQALLLLLTVAYPVAAASVRSPQVLVFGLGMLLPLLLVLVVVVVSVKLGKPPKSPR</sequence>
<keyword evidence="1" id="KW-0472">Membrane</keyword>
<dbReference type="STRING" id="993689.GCA_002077135_02448"/>
<feature type="transmembrane region" description="Helical" evidence="1">
    <location>
        <begin position="42"/>
        <end position="61"/>
    </location>
</feature>
<protein>
    <submittedName>
        <fullName evidence="2">Uncharacterized protein</fullName>
    </submittedName>
</protein>
<organism evidence="2 3">
    <name type="scientific">Metallibacterium scheffleri</name>
    <dbReference type="NCBI Taxonomy" id="993689"/>
    <lineage>
        <taxon>Bacteria</taxon>
        <taxon>Pseudomonadati</taxon>
        <taxon>Pseudomonadota</taxon>
        <taxon>Gammaproteobacteria</taxon>
        <taxon>Lysobacterales</taxon>
        <taxon>Rhodanobacteraceae</taxon>
        <taxon>Metallibacterium</taxon>
    </lineage>
</organism>
<dbReference type="Proteomes" id="UP000307749">
    <property type="component" value="Unassembled WGS sequence"/>
</dbReference>
<feature type="transmembrane region" description="Helical" evidence="1">
    <location>
        <begin position="12"/>
        <end position="36"/>
    </location>
</feature>
<dbReference type="RefSeq" id="WP_081128090.1">
    <property type="nucleotide sequence ID" value="NZ_LDOS01000002.1"/>
</dbReference>
<reference evidence="2 3" key="1">
    <citation type="submission" date="2017-02" db="EMBL/GenBank/DDBJ databases">
        <title>Whole genome sequencing of Metallibacterium scheffleri DSM 24874 (T).</title>
        <authorList>
            <person name="Kumar S."/>
            <person name="Patil P."/>
            <person name="Patil P.B."/>
        </authorList>
    </citation>
    <scope>NUCLEOTIDE SEQUENCE [LARGE SCALE GENOMIC DNA]</scope>
    <source>
        <strain evidence="2 3">DSM 24874</strain>
    </source>
</reference>
<evidence type="ECO:0000256" key="1">
    <source>
        <dbReference type="SAM" id="Phobius"/>
    </source>
</evidence>